<gene>
    <name evidence="6" type="ORF">BCR36DRAFT_375870</name>
</gene>
<dbReference type="EMBL" id="MCFH01000182">
    <property type="protein sequence ID" value="ORX34884.1"/>
    <property type="molecule type" value="Genomic_DNA"/>
</dbReference>
<reference evidence="6 7" key="1">
    <citation type="submission" date="2016-08" db="EMBL/GenBank/DDBJ databases">
        <title>Genomes of anaerobic fungi encode conserved fungal cellulosomes for biomass hydrolysis.</title>
        <authorList>
            <consortium name="DOE Joint Genome Institute"/>
            <person name="Haitjema C.H."/>
            <person name="Gilmore S.P."/>
            <person name="Henske J.K."/>
            <person name="Solomon K.V."/>
            <person name="De Groot R."/>
            <person name="Kuo A."/>
            <person name="Mondo S.J."/>
            <person name="Salamov A.A."/>
            <person name="Labutti K."/>
            <person name="Zhao Z."/>
            <person name="Chiniquy J."/>
            <person name="Barry K."/>
            <person name="Brewer H.M."/>
            <person name="Purvine S.O."/>
            <person name="Wright A.T."/>
            <person name="Boxma B."/>
            <person name="Van Alen T."/>
            <person name="Hackstein J.H."/>
            <person name="Baker S.E."/>
            <person name="Grigoriev I.V."/>
            <person name="O'Malley M.A."/>
        </authorList>
    </citation>
    <scope>NUCLEOTIDE SEQUENCE [LARGE SCALE GENOMIC DNA]</scope>
    <source>
        <strain evidence="7">finn</strain>
    </source>
</reference>
<evidence type="ECO:0000256" key="4">
    <source>
        <dbReference type="ARBA" id="ARBA00022737"/>
    </source>
</evidence>
<dbReference type="OrthoDB" id="1394818at2759"/>
<evidence type="ECO:0000313" key="6">
    <source>
        <dbReference type="EMBL" id="ORX34884.1"/>
    </source>
</evidence>
<keyword evidence="4" id="KW-0677">Repeat</keyword>
<proteinExistence type="predicted"/>
<reference evidence="6 7" key="2">
    <citation type="submission" date="2016-08" db="EMBL/GenBank/DDBJ databases">
        <title>Pervasive Adenine N6-methylation of Active Genes in Fungi.</title>
        <authorList>
            <consortium name="DOE Joint Genome Institute"/>
            <person name="Mondo S.J."/>
            <person name="Dannebaum R.O."/>
            <person name="Kuo R.C."/>
            <person name="Labutti K."/>
            <person name="Haridas S."/>
            <person name="Kuo A."/>
            <person name="Salamov A."/>
            <person name="Ahrendt S.R."/>
            <person name="Lipzen A."/>
            <person name="Sullivan W."/>
            <person name="Andreopoulos W.B."/>
            <person name="Clum A."/>
            <person name="Lindquist E."/>
            <person name="Daum C."/>
            <person name="Ramamoorthy G.K."/>
            <person name="Gryganskyi A."/>
            <person name="Culley D."/>
            <person name="Magnuson J.K."/>
            <person name="James T.Y."/>
            <person name="O'Malley M.A."/>
            <person name="Stajich J.E."/>
            <person name="Spatafora J.W."/>
            <person name="Visel A."/>
            <person name="Grigoriev I.V."/>
        </authorList>
    </citation>
    <scope>NUCLEOTIDE SEQUENCE [LARGE SCALE GENOMIC DNA]</scope>
    <source>
        <strain evidence="7">finn</strain>
    </source>
</reference>
<evidence type="ECO:0000256" key="2">
    <source>
        <dbReference type="ARBA" id="ARBA00022614"/>
    </source>
</evidence>
<evidence type="ECO:0008006" key="8">
    <source>
        <dbReference type="Google" id="ProtNLM"/>
    </source>
</evidence>
<dbReference type="InterPro" id="IPR025875">
    <property type="entry name" value="Leu-rich_rpt_4"/>
</dbReference>
<protein>
    <recommendedName>
        <fullName evidence="8">L domain-like protein</fullName>
    </recommendedName>
</protein>
<dbReference type="Gene3D" id="3.80.10.10">
    <property type="entry name" value="Ribonuclease Inhibitor"/>
    <property type="match status" value="1"/>
</dbReference>
<dbReference type="InterPro" id="IPR051716">
    <property type="entry name" value="Plant_RL_S/T_kinase"/>
</dbReference>
<comment type="caution">
    <text evidence="6">The sequence shown here is derived from an EMBL/GenBank/DDBJ whole genome shotgun (WGS) entry which is preliminary data.</text>
</comment>
<name>A0A1Y1UBI3_9FUNG</name>
<dbReference type="GO" id="GO:0016020">
    <property type="term" value="C:membrane"/>
    <property type="evidence" value="ECO:0007669"/>
    <property type="project" value="UniProtKB-SubCell"/>
</dbReference>
<accession>A0A1Y1UBI3</accession>
<feature type="transmembrane region" description="Helical" evidence="5">
    <location>
        <begin position="104"/>
        <end position="126"/>
    </location>
</feature>
<evidence type="ECO:0000256" key="1">
    <source>
        <dbReference type="ARBA" id="ARBA00004167"/>
    </source>
</evidence>
<dbReference type="STRING" id="1754191.A0A1Y1UBI3"/>
<keyword evidence="5" id="KW-0812">Transmembrane</keyword>
<dbReference type="FunFam" id="3.80.10.10:FF:000383">
    <property type="entry name" value="Leucine-rich repeat receptor protein kinase EMS1"/>
    <property type="match status" value="1"/>
</dbReference>
<keyword evidence="2" id="KW-0433">Leucine-rich repeat</keyword>
<keyword evidence="3" id="KW-0732">Signal</keyword>
<evidence type="ECO:0000313" key="7">
    <source>
        <dbReference type="Proteomes" id="UP000193719"/>
    </source>
</evidence>
<keyword evidence="5" id="KW-1133">Transmembrane helix</keyword>
<evidence type="ECO:0000256" key="5">
    <source>
        <dbReference type="SAM" id="Phobius"/>
    </source>
</evidence>
<dbReference type="PANTHER" id="PTHR48053">
    <property type="entry name" value="LEUCINE RICH REPEAT FAMILY PROTEIN, EXPRESSED"/>
    <property type="match status" value="1"/>
</dbReference>
<sequence>MLIINKFFTFINISNDIDLDLNDLIGPIPPELGNLSNLKTLFLAHNELSGSIPPELGNLSNLKSLNLAENNLSGSIPKKLKKMEIKLNISNNPLLETEDNDSSISYIIIAIICILVLAIVILLIYLKTKRKIYDNGNKTSTIGNTLKNVKNFQ</sequence>
<dbReference type="PANTHER" id="PTHR48053:SF113">
    <property type="entry name" value="PROTEIN KINASE DOMAIN-CONTAINING PROTEIN"/>
    <property type="match status" value="1"/>
</dbReference>
<dbReference type="InterPro" id="IPR032675">
    <property type="entry name" value="LRR_dom_sf"/>
</dbReference>
<dbReference type="AlphaFoldDB" id="A0A1Y1UBI3"/>
<dbReference type="Pfam" id="PF12799">
    <property type="entry name" value="LRR_4"/>
    <property type="match status" value="1"/>
</dbReference>
<dbReference type="SUPFAM" id="SSF52058">
    <property type="entry name" value="L domain-like"/>
    <property type="match status" value="1"/>
</dbReference>
<keyword evidence="5" id="KW-0472">Membrane</keyword>
<keyword evidence="7" id="KW-1185">Reference proteome</keyword>
<dbReference type="Proteomes" id="UP000193719">
    <property type="component" value="Unassembled WGS sequence"/>
</dbReference>
<evidence type="ECO:0000256" key="3">
    <source>
        <dbReference type="ARBA" id="ARBA00022729"/>
    </source>
</evidence>
<organism evidence="6 7">
    <name type="scientific">Piromyces finnis</name>
    <dbReference type="NCBI Taxonomy" id="1754191"/>
    <lineage>
        <taxon>Eukaryota</taxon>
        <taxon>Fungi</taxon>
        <taxon>Fungi incertae sedis</taxon>
        <taxon>Chytridiomycota</taxon>
        <taxon>Chytridiomycota incertae sedis</taxon>
        <taxon>Neocallimastigomycetes</taxon>
        <taxon>Neocallimastigales</taxon>
        <taxon>Neocallimastigaceae</taxon>
        <taxon>Piromyces</taxon>
    </lineage>
</organism>
<comment type="subcellular location">
    <subcellularLocation>
        <location evidence="1">Membrane</location>
        <topology evidence="1">Single-pass membrane protein</topology>
    </subcellularLocation>
</comment>